<evidence type="ECO:0000313" key="2">
    <source>
        <dbReference type="Proteomes" id="UP000276133"/>
    </source>
</evidence>
<proteinExistence type="predicted"/>
<gene>
    <name evidence="1" type="ORF">BpHYR1_040142</name>
</gene>
<name>A0A3M7SBY6_BRAPC</name>
<sequence>MNETKIQLKKLKPTRVRTSQIELDKVGVIFIELGGQKWSITIQNRICKSAIETPDFSLIQKSNLKKNINLNKKQKERTKE</sequence>
<dbReference type="AlphaFoldDB" id="A0A3M7SBY6"/>
<keyword evidence="2" id="KW-1185">Reference proteome</keyword>
<protein>
    <submittedName>
        <fullName evidence="1">Uncharacterized protein</fullName>
    </submittedName>
</protein>
<reference evidence="1 2" key="1">
    <citation type="journal article" date="2018" name="Sci. Rep.">
        <title>Genomic signatures of local adaptation to the degree of environmental predictability in rotifers.</title>
        <authorList>
            <person name="Franch-Gras L."/>
            <person name="Hahn C."/>
            <person name="Garcia-Roger E.M."/>
            <person name="Carmona M.J."/>
            <person name="Serra M."/>
            <person name="Gomez A."/>
        </authorList>
    </citation>
    <scope>NUCLEOTIDE SEQUENCE [LARGE SCALE GENOMIC DNA]</scope>
    <source>
        <strain evidence="1">HYR1</strain>
    </source>
</reference>
<organism evidence="1 2">
    <name type="scientific">Brachionus plicatilis</name>
    <name type="common">Marine rotifer</name>
    <name type="synonym">Brachionus muelleri</name>
    <dbReference type="NCBI Taxonomy" id="10195"/>
    <lineage>
        <taxon>Eukaryota</taxon>
        <taxon>Metazoa</taxon>
        <taxon>Spiralia</taxon>
        <taxon>Gnathifera</taxon>
        <taxon>Rotifera</taxon>
        <taxon>Eurotatoria</taxon>
        <taxon>Monogononta</taxon>
        <taxon>Pseudotrocha</taxon>
        <taxon>Ploima</taxon>
        <taxon>Brachionidae</taxon>
        <taxon>Brachionus</taxon>
    </lineage>
</organism>
<comment type="caution">
    <text evidence="1">The sequence shown here is derived from an EMBL/GenBank/DDBJ whole genome shotgun (WGS) entry which is preliminary data.</text>
</comment>
<accession>A0A3M7SBY6</accession>
<dbReference type="Proteomes" id="UP000276133">
    <property type="component" value="Unassembled WGS sequence"/>
</dbReference>
<evidence type="ECO:0000313" key="1">
    <source>
        <dbReference type="EMBL" id="RNA33301.1"/>
    </source>
</evidence>
<dbReference type="EMBL" id="REGN01001659">
    <property type="protein sequence ID" value="RNA33301.1"/>
    <property type="molecule type" value="Genomic_DNA"/>
</dbReference>